<organism evidence="14 15">
    <name type="scientific">Rhizobium viscosum</name>
    <name type="common">Arthrobacter viscosus</name>
    <dbReference type="NCBI Taxonomy" id="1673"/>
    <lineage>
        <taxon>Bacteria</taxon>
        <taxon>Pseudomonadati</taxon>
        <taxon>Pseudomonadota</taxon>
        <taxon>Alphaproteobacteria</taxon>
        <taxon>Hyphomicrobiales</taxon>
        <taxon>Rhizobiaceae</taxon>
        <taxon>Rhizobium/Agrobacterium group</taxon>
        <taxon>Rhizobium</taxon>
    </lineage>
</organism>
<evidence type="ECO:0000259" key="13">
    <source>
        <dbReference type="PROSITE" id="PS50885"/>
    </source>
</evidence>
<dbReference type="SMART" id="SM00387">
    <property type="entry name" value="HATPase_c"/>
    <property type="match status" value="1"/>
</dbReference>
<proteinExistence type="predicted"/>
<dbReference type="SUPFAM" id="SSF55874">
    <property type="entry name" value="ATPase domain of HSP90 chaperone/DNA topoisomerase II/histidine kinase"/>
    <property type="match status" value="1"/>
</dbReference>
<dbReference type="InterPro" id="IPR050428">
    <property type="entry name" value="TCS_sensor_his_kinase"/>
</dbReference>
<feature type="domain" description="HAMP" evidence="13">
    <location>
        <begin position="190"/>
        <end position="243"/>
    </location>
</feature>
<comment type="catalytic activity">
    <reaction evidence="1">
        <text>ATP + protein L-histidine = ADP + protein N-phospho-L-histidine.</text>
        <dbReference type="EC" id="2.7.13.3"/>
    </reaction>
</comment>
<dbReference type="InterPro" id="IPR036097">
    <property type="entry name" value="HisK_dim/P_sf"/>
</dbReference>
<evidence type="ECO:0000256" key="5">
    <source>
        <dbReference type="ARBA" id="ARBA00022679"/>
    </source>
</evidence>
<evidence type="ECO:0000256" key="6">
    <source>
        <dbReference type="ARBA" id="ARBA00022692"/>
    </source>
</evidence>
<name>A0ABR9J1J8_RHIVS</name>
<evidence type="ECO:0000256" key="2">
    <source>
        <dbReference type="ARBA" id="ARBA00004141"/>
    </source>
</evidence>
<dbReference type="RefSeq" id="WP_192732933.1">
    <property type="nucleotide sequence ID" value="NZ_BAAAVL010000015.1"/>
</dbReference>
<evidence type="ECO:0000256" key="10">
    <source>
        <dbReference type="ARBA" id="ARBA00023136"/>
    </source>
</evidence>
<evidence type="ECO:0000256" key="11">
    <source>
        <dbReference type="SAM" id="Phobius"/>
    </source>
</evidence>
<sequence length="439" mass="48088">MSLSSPTLGAILTRRIAFFAVLAMVLQLAVIFSDYYWNVGELSRLFVEQETERLASGIAVEDGTIRYRLPDSVEGRYGQAQTGYVARIRAADGGLVFQSCDAACESRFLPPDVNPPDFWLRSLEPGKPLTLVGGRAFTVGERRFVVDVATMGDPQDVVSDVLWNEVIEHMIVPMSILLVLVLGATVLSVRQALKPVRIAAEAAERIDPMDSRSHLQFQEMPQEVAHLAEAVNRAFERVGELMKSQKILTSGIAHEVRTPLAAIKLELGHIDHPRARKAEADLDDLVRFVSQITALARLDTFDHGMFEEVDLVELSSSVVEQLAPWVYENGHSLEFSAQVDAAIVQGLPALLKDAVRNLIDNAVRHTPAHTAIVVRVSNDLIRVEDRHPANARHGAGVAARADGMGIGLDIVERIAAIHRGSLRCSAGRQGHVFDLEIGT</sequence>
<keyword evidence="15" id="KW-1185">Reference proteome</keyword>
<dbReference type="Proteomes" id="UP000620262">
    <property type="component" value="Unassembled WGS sequence"/>
</dbReference>
<reference evidence="14 15" key="1">
    <citation type="submission" date="2020-10" db="EMBL/GenBank/DDBJ databases">
        <title>Sequencing the genomes of 1000 actinobacteria strains.</title>
        <authorList>
            <person name="Klenk H.-P."/>
        </authorList>
    </citation>
    <scope>NUCLEOTIDE SEQUENCE [LARGE SCALE GENOMIC DNA]</scope>
    <source>
        <strain evidence="14 15">DSM 7307</strain>
    </source>
</reference>
<dbReference type="SMART" id="SM00388">
    <property type="entry name" value="HisKA"/>
    <property type="match status" value="1"/>
</dbReference>
<comment type="subcellular location">
    <subcellularLocation>
        <location evidence="2">Membrane</location>
        <topology evidence="2">Multi-pass membrane protein</topology>
    </subcellularLocation>
</comment>
<keyword evidence="9" id="KW-0902">Two-component regulatory system</keyword>
<dbReference type="EC" id="2.7.13.3" evidence="3"/>
<dbReference type="InterPro" id="IPR036890">
    <property type="entry name" value="HATPase_C_sf"/>
</dbReference>
<evidence type="ECO:0000256" key="8">
    <source>
        <dbReference type="ARBA" id="ARBA00022989"/>
    </source>
</evidence>
<keyword evidence="10 11" id="KW-0472">Membrane</keyword>
<dbReference type="CDD" id="cd00082">
    <property type="entry name" value="HisKA"/>
    <property type="match status" value="1"/>
</dbReference>
<keyword evidence="8 11" id="KW-1133">Transmembrane helix</keyword>
<feature type="domain" description="Histidine kinase" evidence="12">
    <location>
        <begin position="251"/>
        <end position="439"/>
    </location>
</feature>
<dbReference type="EMBL" id="JADBEC010000003">
    <property type="protein sequence ID" value="MBE1509325.1"/>
    <property type="molecule type" value="Genomic_DNA"/>
</dbReference>
<dbReference type="PANTHER" id="PTHR45436:SF15">
    <property type="entry name" value="SENSOR HISTIDINE KINASE CUSS"/>
    <property type="match status" value="1"/>
</dbReference>
<dbReference type="InterPro" id="IPR003594">
    <property type="entry name" value="HATPase_dom"/>
</dbReference>
<evidence type="ECO:0000313" key="15">
    <source>
        <dbReference type="Proteomes" id="UP000620262"/>
    </source>
</evidence>
<dbReference type="Gene3D" id="1.10.287.130">
    <property type="match status" value="1"/>
</dbReference>
<evidence type="ECO:0000256" key="4">
    <source>
        <dbReference type="ARBA" id="ARBA00022553"/>
    </source>
</evidence>
<dbReference type="GO" id="GO:0016301">
    <property type="term" value="F:kinase activity"/>
    <property type="evidence" value="ECO:0007669"/>
    <property type="project" value="UniProtKB-KW"/>
</dbReference>
<comment type="caution">
    <text evidence="14">The sequence shown here is derived from an EMBL/GenBank/DDBJ whole genome shotgun (WGS) entry which is preliminary data.</text>
</comment>
<dbReference type="SUPFAM" id="SSF47384">
    <property type="entry name" value="Homodimeric domain of signal transducing histidine kinase"/>
    <property type="match status" value="1"/>
</dbReference>
<evidence type="ECO:0000259" key="12">
    <source>
        <dbReference type="PROSITE" id="PS50109"/>
    </source>
</evidence>
<dbReference type="InterPro" id="IPR003660">
    <property type="entry name" value="HAMP_dom"/>
</dbReference>
<accession>A0ABR9J1J8</accession>
<dbReference type="PROSITE" id="PS50109">
    <property type="entry name" value="HIS_KIN"/>
    <property type="match status" value="1"/>
</dbReference>
<dbReference type="Gene3D" id="3.30.565.10">
    <property type="entry name" value="Histidine kinase-like ATPase, C-terminal domain"/>
    <property type="match status" value="1"/>
</dbReference>
<dbReference type="Pfam" id="PF02518">
    <property type="entry name" value="HATPase_c"/>
    <property type="match status" value="1"/>
</dbReference>
<protein>
    <recommendedName>
        <fullName evidence="3">histidine kinase</fullName>
        <ecNumber evidence="3">2.7.13.3</ecNumber>
    </recommendedName>
</protein>
<evidence type="ECO:0000256" key="3">
    <source>
        <dbReference type="ARBA" id="ARBA00012438"/>
    </source>
</evidence>
<keyword evidence="5" id="KW-0808">Transferase</keyword>
<evidence type="ECO:0000256" key="1">
    <source>
        <dbReference type="ARBA" id="ARBA00000085"/>
    </source>
</evidence>
<gene>
    <name evidence="14" type="ORF">H4W29_006572</name>
</gene>
<evidence type="ECO:0000256" key="7">
    <source>
        <dbReference type="ARBA" id="ARBA00022777"/>
    </source>
</evidence>
<evidence type="ECO:0000256" key="9">
    <source>
        <dbReference type="ARBA" id="ARBA00023012"/>
    </source>
</evidence>
<dbReference type="InterPro" id="IPR003661">
    <property type="entry name" value="HisK_dim/P_dom"/>
</dbReference>
<dbReference type="PANTHER" id="PTHR45436">
    <property type="entry name" value="SENSOR HISTIDINE KINASE YKOH"/>
    <property type="match status" value="1"/>
</dbReference>
<keyword evidence="4" id="KW-0597">Phosphoprotein</keyword>
<evidence type="ECO:0000313" key="14">
    <source>
        <dbReference type="EMBL" id="MBE1509325.1"/>
    </source>
</evidence>
<dbReference type="InterPro" id="IPR005467">
    <property type="entry name" value="His_kinase_dom"/>
</dbReference>
<keyword evidence="7 14" id="KW-0418">Kinase</keyword>
<dbReference type="PROSITE" id="PS50885">
    <property type="entry name" value="HAMP"/>
    <property type="match status" value="1"/>
</dbReference>
<keyword evidence="6 11" id="KW-0812">Transmembrane</keyword>
<feature type="transmembrane region" description="Helical" evidence="11">
    <location>
        <begin position="16"/>
        <end position="37"/>
    </location>
</feature>